<feature type="transmembrane region" description="Helical" evidence="2">
    <location>
        <begin position="20"/>
        <end position="44"/>
    </location>
</feature>
<accession>A0AAV9Q7H1</accession>
<evidence type="ECO:0000313" key="4">
    <source>
        <dbReference type="EMBL" id="KAK5535787.1"/>
    </source>
</evidence>
<evidence type="ECO:0000256" key="2">
    <source>
        <dbReference type="SAM" id="Phobius"/>
    </source>
</evidence>
<dbReference type="AlphaFoldDB" id="A0AAV9Q7H1"/>
<dbReference type="PANTHER" id="PTHR38695:SF1">
    <property type="entry name" value="AMINO ACID PERMEASE_ SLC12A DOMAIN-CONTAINING PROTEIN"/>
    <property type="match status" value="1"/>
</dbReference>
<dbReference type="Pfam" id="PF17648">
    <property type="entry name" value="Luciferase"/>
    <property type="match status" value="1"/>
</dbReference>
<keyword evidence="2" id="KW-1133">Transmembrane helix</keyword>
<protein>
    <recommendedName>
        <fullName evidence="3">Luciferase domain-containing protein</fullName>
    </recommendedName>
</protein>
<keyword evidence="2" id="KW-0812">Transmembrane</keyword>
<sequence length="298" mass="33489">MDNNIYLLPNVTESQPTSSSLSLPSILVVLGLILSFINLTYWCIQDYRLYKSLGPGGPPYNAYGWFLTSFIVRPFTLAAKDTLWTGDYPNDGAHKEILALPNRRDTRPVILGIAPQRQFSQNPEPGMNVLMFSKRVTSLFTSVVMRNPRLLQQKLSSLEKHNIAIFVHSNLLSKPDNLPEVAVVSEGELGHIHGDASMHLYFSPADAKVIIEKGWAERHRCARTQPWWLGGNKYKWKIGESFLIVYAPRDEEELEVLEILIRASARFMTGDETVVAPSKEDQGMEHDGGRRKSAPPSA</sequence>
<dbReference type="InterPro" id="IPR040841">
    <property type="entry name" value="Luciferase_dom"/>
</dbReference>
<dbReference type="Proteomes" id="UP001345827">
    <property type="component" value="Unassembled WGS sequence"/>
</dbReference>
<evidence type="ECO:0000313" key="5">
    <source>
        <dbReference type="Proteomes" id="UP001345827"/>
    </source>
</evidence>
<dbReference type="EMBL" id="JAXLQG010000009">
    <property type="protein sequence ID" value="KAK5535787.1"/>
    <property type="molecule type" value="Genomic_DNA"/>
</dbReference>
<dbReference type="PANTHER" id="PTHR38695">
    <property type="entry name" value="AMINO ACID PERMEASE_ SLC12A DOMAIN-CONTAINING PROTEIN"/>
    <property type="match status" value="1"/>
</dbReference>
<dbReference type="InterPro" id="IPR048273">
    <property type="entry name" value="Luciferase"/>
</dbReference>
<name>A0AAV9Q7H1_9PEZI</name>
<comment type="caution">
    <text evidence="4">The sequence shown here is derived from an EMBL/GenBank/DDBJ whole genome shotgun (WGS) entry which is preliminary data.</text>
</comment>
<keyword evidence="2" id="KW-0472">Membrane</keyword>
<feature type="domain" description="Luciferase" evidence="3">
    <location>
        <begin position="187"/>
        <end position="264"/>
    </location>
</feature>
<reference evidence="4 5" key="1">
    <citation type="submission" date="2023-06" db="EMBL/GenBank/DDBJ databases">
        <title>Black Yeasts Isolated from many extreme environments.</title>
        <authorList>
            <person name="Coleine C."/>
            <person name="Stajich J.E."/>
            <person name="Selbmann L."/>
        </authorList>
    </citation>
    <scope>NUCLEOTIDE SEQUENCE [LARGE SCALE GENOMIC DNA]</scope>
    <source>
        <strain evidence="4 5">CCFEE 5887</strain>
    </source>
</reference>
<evidence type="ECO:0000256" key="1">
    <source>
        <dbReference type="SAM" id="MobiDB-lite"/>
    </source>
</evidence>
<organism evidence="4 5">
    <name type="scientific">Vermiconidia calcicola</name>
    <dbReference type="NCBI Taxonomy" id="1690605"/>
    <lineage>
        <taxon>Eukaryota</taxon>
        <taxon>Fungi</taxon>
        <taxon>Dikarya</taxon>
        <taxon>Ascomycota</taxon>
        <taxon>Pezizomycotina</taxon>
        <taxon>Dothideomycetes</taxon>
        <taxon>Dothideomycetidae</taxon>
        <taxon>Mycosphaerellales</taxon>
        <taxon>Extremaceae</taxon>
        <taxon>Vermiconidia</taxon>
    </lineage>
</organism>
<feature type="compositionally biased region" description="Basic and acidic residues" evidence="1">
    <location>
        <begin position="278"/>
        <end position="290"/>
    </location>
</feature>
<keyword evidence="5" id="KW-1185">Reference proteome</keyword>
<gene>
    <name evidence="4" type="ORF">LTR25_005689</name>
</gene>
<feature type="region of interest" description="Disordered" evidence="1">
    <location>
        <begin position="273"/>
        <end position="298"/>
    </location>
</feature>
<proteinExistence type="predicted"/>
<evidence type="ECO:0000259" key="3">
    <source>
        <dbReference type="Pfam" id="PF17648"/>
    </source>
</evidence>